<dbReference type="CDD" id="cd18032">
    <property type="entry name" value="DEXHc_RE_I_III_res"/>
    <property type="match status" value="1"/>
</dbReference>
<feature type="region of interest" description="Disordered" evidence="1">
    <location>
        <begin position="545"/>
        <end position="584"/>
    </location>
</feature>
<dbReference type="PROSITE" id="PS51192">
    <property type="entry name" value="HELICASE_ATP_BIND_1"/>
    <property type="match status" value="1"/>
</dbReference>
<dbReference type="SMART" id="SM00487">
    <property type="entry name" value="DEXDc"/>
    <property type="match status" value="1"/>
</dbReference>
<gene>
    <name evidence="4" type="ORF">C1875_03665</name>
</gene>
<dbReference type="Gene3D" id="3.90.1570.30">
    <property type="match status" value="1"/>
</dbReference>
<dbReference type="PANTHER" id="PTHR47396:SF1">
    <property type="entry name" value="ATP-DEPENDENT HELICASE IRC3-RELATED"/>
    <property type="match status" value="1"/>
</dbReference>
<dbReference type="Pfam" id="PF08463">
    <property type="entry name" value="EcoEI_R_C"/>
    <property type="match status" value="1"/>
</dbReference>
<evidence type="ECO:0000259" key="3">
    <source>
        <dbReference type="PROSITE" id="PS51194"/>
    </source>
</evidence>
<dbReference type="InterPro" id="IPR050742">
    <property type="entry name" value="Helicase_Restrict-Modif_Enz"/>
</dbReference>
<dbReference type="SUPFAM" id="SSF52540">
    <property type="entry name" value="P-loop containing nucleoside triphosphate hydrolases"/>
    <property type="match status" value="1"/>
</dbReference>
<dbReference type="Proteomes" id="UP000253970">
    <property type="component" value="Unassembled WGS sequence"/>
</dbReference>
<feature type="domain" description="Helicase C-terminal" evidence="3">
    <location>
        <begin position="399"/>
        <end position="565"/>
    </location>
</feature>
<dbReference type="InterPro" id="IPR014001">
    <property type="entry name" value="Helicase_ATP-bd"/>
</dbReference>
<dbReference type="Gene3D" id="3.40.50.300">
    <property type="entry name" value="P-loop containing nucleotide triphosphate hydrolases"/>
    <property type="match status" value="2"/>
</dbReference>
<dbReference type="NCBIfam" id="NF046051">
    <property type="entry name" value="restrict_EcoAI"/>
    <property type="match status" value="1"/>
</dbReference>
<accession>A0A369MK00</accession>
<dbReference type="EMBL" id="PPTU01000003">
    <property type="protein sequence ID" value="RDB72577.1"/>
    <property type="molecule type" value="Genomic_DNA"/>
</dbReference>
<dbReference type="PANTHER" id="PTHR47396">
    <property type="entry name" value="TYPE I RESTRICTION ENZYME ECOKI R PROTEIN"/>
    <property type="match status" value="1"/>
</dbReference>
<keyword evidence="4" id="KW-0378">Hydrolase</keyword>
<dbReference type="GO" id="GO:0005524">
    <property type="term" value="F:ATP binding"/>
    <property type="evidence" value="ECO:0007669"/>
    <property type="project" value="InterPro"/>
</dbReference>
<evidence type="ECO:0000313" key="4">
    <source>
        <dbReference type="EMBL" id="RDB72577.1"/>
    </source>
</evidence>
<dbReference type="InterPro" id="IPR006935">
    <property type="entry name" value="Helicase/UvrB_N"/>
</dbReference>
<dbReference type="Pfam" id="PF13588">
    <property type="entry name" value="HSDR_N_2"/>
    <property type="match status" value="1"/>
</dbReference>
<keyword evidence="4" id="KW-0255">Endonuclease</keyword>
<dbReference type="InterPro" id="IPR029464">
    <property type="entry name" value="HSDR_N"/>
</dbReference>
<dbReference type="Pfam" id="PF00271">
    <property type="entry name" value="Helicase_C"/>
    <property type="match status" value="1"/>
</dbReference>
<dbReference type="GO" id="GO:0016787">
    <property type="term" value="F:hydrolase activity"/>
    <property type="evidence" value="ECO:0007669"/>
    <property type="project" value="InterPro"/>
</dbReference>
<proteinExistence type="predicted"/>
<reference evidence="4 5" key="1">
    <citation type="journal article" date="2018" name="Elife">
        <title>Discovery and characterization of a prevalent human gut bacterial enzyme sufficient for the inactivation of a family of plant toxins.</title>
        <authorList>
            <person name="Koppel N."/>
            <person name="Bisanz J.E."/>
            <person name="Pandelia M.E."/>
            <person name="Turnbaugh P.J."/>
            <person name="Balskus E.P."/>
        </authorList>
    </citation>
    <scope>NUCLEOTIDE SEQUENCE [LARGE SCALE GENOMIC DNA]</scope>
    <source>
        <strain evidence="4 5">W1 BHI 6</strain>
    </source>
</reference>
<dbReference type="PROSITE" id="PS00018">
    <property type="entry name" value="EF_HAND_1"/>
    <property type="match status" value="1"/>
</dbReference>
<dbReference type="AlphaFoldDB" id="A0A369MK00"/>
<dbReference type="GO" id="GO:0004519">
    <property type="term" value="F:endonuclease activity"/>
    <property type="evidence" value="ECO:0007669"/>
    <property type="project" value="UniProtKB-KW"/>
</dbReference>
<dbReference type="RefSeq" id="WP_114533031.1">
    <property type="nucleotide sequence ID" value="NZ_PPTU01000003.1"/>
</dbReference>
<dbReference type="GO" id="GO:0003677">
    <property type="term" value="F:DNA binding"/>
    <property type="evidence" value="ECO:0007669"/>
    <property type="project" value="InterPro"/>
</dbReference>
<evidence type="ECO:0000256" key="1">
    <source>
        <dbReference type="SAM" id="MobiDB-lite"/>
    </source>
</evidence>
<dbReference type="InterPro" id="IPR018247">
    <property type="entry name" value="EF_Hand_1_Ca_BS"/>
</dbReference>
<dbReference type="InterPro" id="IPR027417">
    <property type="entry name" value="P-loop_NTPase"/>
</dbReference>
<dbReference type="InterPro" id="IPR013670">
    <property type="entry name" value="EcoEI_R_C_dom"/>
</dbReference>
<organism evidence="4 5">
    <name type="scientific">Eggerthella lenta</name>
    <name type="common">Eubacterium lentum</name>
    <dbReference type="NCBI Taxonomy" id="84112"/>
    <lineage>
        <taxon>Bacteria</taxon>
        <taxon>Bacillati</taxon>
        <taxon>Actinomycetota</taxon>
        <taxon>Coriobacteriia</taxon>
        <taxon>Eggerthellales</taxon>
        <taxon>Eggerthellaceae</taxon>
        <taxon>Eggerthella</taxon>
    </lineage>
</organism>
<protein>
    <submittedName>
        <fullName evidence="4">Restriction endonuclease subunit R</fullName>
    </submittedName>
</protein>
<dbReference type="Pfam" id="PF04851">
    <property type="entry name" value="ResIII"/>
    <property type="match status" value="1"/>
</dbReference>
<name>A0A369MK00_EGGLN</name>
<sequence length="775" mass="88796">MNESDVRLKLIDPVLKKSWDADNQIFTEYYFTDGEIIVRKNLHIRKKPKKADYLLMYRREMPIAIVEAKDSNHTVEAGLQQAMDYAIALDVPFAYSSNGKGFAEHDFTTGKVRRLGMDQFPTPDELWKRYRESKGLSTEKAEGIVSSPFYYERGGNSPRYYQRNAVNRTVEAIAKGQNRLLLVMATGTGKTYTAFQIVHRLREAGLARKVLYLADRNILVDQTIDGDFKPLRKVITKVEHRKLDPAYEIYFALYQQLVGTDGEEIFREFSPEFFDLIIVDECHRGSAADDSAWRKILEYFSSAVQIGMTATPKETKDVSNIDYFGEPVYTYSLKQGIEDGFLAPYQVVRVKPSVDVYGWRPEAGTVDDNGELIDDRVYEKQDFDRDLVIKERTDVVAKKITQFLKETDRYSKTIVFCVDIDHAERMRQALVNENSDIVKEHPTYIMRITGDSKEGKSKLDEFIDPDEKYPTIVTTSKLLTTGVNCKTCKLVVLDNVYGEQGMTEFKQIVGRGTRICEPYGKLYFTILDFRDASRMFADPAFDGEPVQIFEPAPDGPMVPDEDEPDSPPDITPTPDTHDWPDGADDQSGHIKYYVHGVPVGVVSERVEYYSVSGDLVTESLKDYTRKNIRGEYDTLDHFLVVWNAEDRKQVIIDELKERGVFLDEIRKESGQDQMSDFDLICHIAYDRKPLTRSERANNVKKKGYLYEYTGVARDVLETLLDKYATSNLVDLDDTRVLDLEEFRQFGSPMKICKAFGGKKQFIYAVQTLENALYSA</sequence>
<dbReference type="PROSITE" id="PS51194">
    <property type="entry name" value="HELICASE_CTER"/>
    <property type="match status" value="1"/>
</dbReference>
<dbReference type="GO" id="GO:0006304">
    <property type="term" value="P:DNA modification"/>
    <property type="evidence" value="ECO:0007669"/>
    <property type="project" value="InterPro"/>
</dbReference>
<dbReference type="GO" id="GO:0005829">
    <property type="term" value="C:cytosol"/>
    <property type="evidence" value="ECO:0007669"/>
    <property type="project" value="TreeGrafter"/>
</dbReference>
<keyword evidence="4" id="KW-0540">Nuclease</keyword>
<comment type="caution">
    <text evidence="4">The sequence shown here is derived from an EMBL/GenBank/DDBJ whole genome shotgun (WGS) entry which is preliminary data.</text>
</comment>
<dbReference type="InterPro" id="IPR001650">
    <property type="entry name" value="Helicase_C-like"/>
</dbReference>
<evidence type="ECO:0000313" key="5">
    <source>
        <dbReference type="Proteomes" id="UP000253970"/>
    </source>
</evidence>
<dbReference type="CDD" id="cd18799">
    <property type="entry name" value="SF2_C_EcoAI-like"/>
    <property type="match status" value="1"/>
</dbReference>
<feature type="domain" description="Helicase ATP-binding" evidence="2">
    <location>
        <begin position="171"/>
        <end position="330"/>
    </location>
</feature>
<evidence type="ECO:0000259" key="2">
    <source>
        <dbReference type="PROSITE" id="PS51192"/>
    </source>
</evidence>